<name>A0A5A8F0N9_9BACT</name>
<evidence type="ECO:0000256" key="3">
    <source>
        <dbReference type="ARBA" id="ARBA00022692"/>
    </source>
</evidence>
<dbReference type="PANTHER" id="PTHR31040">
    <property type="entry name" value="NURIM"/>
    <property type="match status" value="1"/>
</dbReference>
<evidence type="ECO:0000256" key="4">
    <source>
        <dbReference type="ARBA" id="ARBA00022989"/>
    </source>
</evidence>
<protein>
    <submittedName>
        <fullName evidence="7">Isoprenylcysteine carboxylmethyltransferase family protein</fullName>
    </submittedName>
</protein>
<dbReference type="AlphaFoldDB" id="A0A5A8F0N9"/>
<evidence type="ECO:0000256" key="1">
    <source>
        <dbReference type="ARBA" id="ARBA00004141"/>
    </source>
</evidence>
<dbReference type="InterPro" id="IPR033580">
    <property type="entry name" value="Nurim-like"/>
</dbReference>
<organism evidence="7 8">
    <name type="scientific">Deferribacter autotrophicus</name>
    <dbReference type="NCBI Taxonomy" id="500465"/>
    <lineage>
        <taxon>Bacteria</taxon>
        <taxon>Pseudomonadati</taxon>
        <taxon>Deferribacterota</taxon>
        <taxon>Deferribacteres</taxon>
        <taxon>Deferribacterales</taxon>
        <taxon>Deferribacteraceae</taxon>
        <taxon>Deferribacter</taxon>
    </lineage>
</organism>
<comment type="caution">
    <text evidence="7">The sequence shown here is derived from an EMBL/GenBank/DDBJ whole genome shotgun (WGS) entry which is preliminary data.</text>
</comment>
<evidence type="ECO:0000313" key="8">
    <source>
        <dbReference type="Proteomes" id="UP000322876"/>
    </source>
</evidence>
<sequence length="199" mass="23937">MTYYYILATYLIFYCILHSIMADDVIMNKIYYKWWYRGFFVIISTVLLVPAVIIYSKIKSEYFFNPPLAIKIILYLINIAALLFGYYASKCYDNDEFLGIKQIREYFKKGVTEVNHHKKLIVKGALKYVRHPYYFAGIVLLWSRPLKVKDLLVNIIFTLYLILGAINEERKLIKYYGEEYINYKKEVPMLIPRFFRFRE</sequence>
<keyword evidence="4 6" id="KW-1133">Transmembrane helix</keyword>
<evidence type="ECO:0000256" key="2">
    <source>
        <dbReference type="ARBA" id="ARBA00010631"/>
    </source>
</evidence>
<feature type="transmembrane region" description="Helical" evidence="6">
    <location>
        <begin position="38"/>
        <end position="56"/>
    </location>
</feature>
<dbReference type="GO" id="GO:0008168">
    <property type="term" value="F:methyltransferase activity"/>
    <property type="evidence" value="ECO:0007669"/>
    <property type="project" value="UniProtKB-KW"/>
</dbReference>
<dbReference type="PANTHER" id="PTHR31040:SF1">
    <property type="entry name" value="NURIM"/>
    <property type="match status" value="1"/>
</dbReference>
<reference evidence="7 8" key="1">
    <citation type="submission" date="2019-06" db="EMBL/GenBank/DDBJ databases">
        <title>Genomic insights into carbon and energy metabolism of Deferribacter autotrophicus revealed new metabolic traits in the phylum Deferribacteres.</title>
        <authorList>
            <person name="Slobodkin A.I."/>
            <person name="Slobodkina G.B."/>
            <person name="Allioux M."/>
            <person name="Alain K."/>
            <person name="Jebbar M."/>
            <person name="Shadrin V."/>
            <person name="Kublanov I.V."/>
            <person name="Toshchakov S.V."/>
            <person name="Bonch-Osmolovskaya E.A."/>
        </authorList>
    </citation>
    <scope>NUCLEOTIDE SEQUENCE [LARGE SCALE GENOMIC DNA]</scope>
    <source>
        <strain evidence="7 8">SL50</strain>
    </source>
</reference>
<dbReference type="Gene3D" id="1.20.120.1630">
    <property type="match status" value="1"/>
</dbReference>
<dbReference type="RefSeq" id="WP_149267100.1">
    <property type="nucleotide sequence ID" value="NZ_VFJB01000008.1"/>
</dbReference>
<evidence type="ECO:0000256" key="5">
    <source>
        <dbReference type="ARBA" id="ARBA00023136"/>
    </source>
</evidence>
<dbReference type="GO" id="GO:0016020">
    <property type="term" value="C:membrane"/>
    <property type="evidence" value="ECO:0007669"/>
    <property type="project" value="UniProtKB-SubCell"/>
</dbReference>
<keyword evidence="7" id="KW-0808">Transferase</keyword>
<evidence type="ECO:0000256" key="6">
    <source>
        <dbReference type="SAM" id="Phobius"/>
    </source>
</evidence>
<dbReference type="GO" id="GO:0032259">
    <property type="term" value="P:methylation"/>
    <property type="evidence" value="ECO:0007669"/>
    <property type="project" value="UniProtKB-KW"/>
</dbReference>
<dbReference type="EMBL" id="VFJB01000008">
    <property type="protein sequence ID" value="KAA0257428.1"/>
    <property type="molecule type" value="Genomic_DNA"/>
</dbReference>
<keyword evidence="8" id="KW-1185">Reference proteome</keyword>
<evidence type="ECO:0000313" key="7">
    <source>
        <dbReference type="EMBL" id="KAA0257428.1"/>
    </source>
</evidence>
<dbReference type="OrthoDB" id="5417332at2"/>
<comment type="subcellular location">
    <subcellularLocation>
        <location evidence="1">Membrane</location>
        <topology evidence="1">Multi-pass membrane protein</topology>
    </subcellularLocation>
</comment>
<keyword evidence="3 6" id="KW-0812">Transmembrane</keyword>
<proteinExistence type="inferred from homology"/>
<accession>A0A5A8F0N9</accession>
<dbReference type="Proteomes" id="UP000322876">
    <property type="component" value="Unassembled WGS sequence"/>
</dbReference>
<comment type="similarity">
    <text evidence="2">Belongs to the nurim family.</text>
</comment>
<gene>
    <name evidence="7" type="ORF">FHQ18_10295</name>
</gene>
<keyword evidence="7" id="KW-0489">Methyltransferase</keyword>
<keyword evidence="5 6" id="KW-0472">Membrane</keyword>
<feature type="transmembrane region" description="Helical" evidence="6">
    <location>
        <begin position="68"/>
        <end position="88"/>
    </location>
</feature>